<evidence type="ECO:0000313" key="4">
    <source>
        <dbReference type="Proteomes" id="UP000547209"/>
    </source>
</evidence>
<accession>A0A7X0RT86</accession>
<dbReference type="Pfam" id="PF08240">
    <property type="entry name" value="ADH_N"/>
    <property type="match status" value="1"/>
</dbReference>
<protein>
    <submittedName>
        <fullName evidence="3">NADP-dependent oxidoreductase</fullName>
    </submittedName>
</protein>
<dbReference type="SUPFAM" id="SSF51735">
    <property type="entry name" value="NAD(P)-binding Rossmann-fold domains"/>
    <property type="match status" value="1"/>
</dbReference>
<comment type="caution">
    <text evidence="3">The sequence shown here is derived from an EMBL/GenBank/DDBJ whole genome shotgun (WGS) entry which is preliminary data.</text>
</comment>
<keyword evidence="1" id="KW-0521">NADP</keyword>
<dbReference type="Gene3D" id="3.40.50.720">
    <property type="entry name" value="NAD(P)-binding Rossmann-like Domain"/>
    <property type="match status" value="1"/>
</dbReference>
<evidence type="ECO:0000256" key="1">
    <source>
        <dbReference type="ARBA" id="ARBA00022857"/>
    </source>
</evidence>
<dbReference type="SUPFAM" id="SSF50129">
    <property type="entry name" value="GroES-like"/>
    <property type="match status" value="1"/>
</dbReference>
<dbReference type="EMBL" id="JACJVP010000024">
    <property type="protein sequence ID" value="MBB6672061.1"/>
    <property type="molecule type" value="Genomic_DNA"/>
</dbReference>
<organism evidence="3 4">
    <name type="scientific">Cohnella nanjingensis</name>
    <dbReference type="NCBI Taxonomy" id="1387779"/>
    <lineage>
        <taxon>Bacteria</taxon>
        <taxon>Bacillati</taxon>
        <taxon>Bacillota</taxon>
        <taxon>Bacilli</taxon>
        <taxon>Bacillales</taxon>
        <taxon>Paenibacillaceae</taxon>
        <taxon>Cohnella</taxon>
    </lineage>
</organism>
<dbReference type="PANTHER" id="PTHR44154:SF1">
    <property type="entry name" value="QUINONE OXIDOREDUCTASE"/>
    <property type="match status" value="1"/>
</dbReference>
<evidence type="ECO:0000259" key="2">
    <source>
        <dbReference type="SMART" id="SM00829"/>
    </source>
</evidence>
<dbReference type="Gene3D" id="3.90.180.10">
    <property type="entry name" value="Medium-chain alcohol dehydrogenases, catalytic domain"/>
    <property type="match status" value="1"/>
</dbReference>
<dbReference type="InterPro" id="IPR036291">
    <property type="entry name" value="NAD(P)-bd_dom_sf"/>
</dbReference>
<evidence type="ECO:0000313" key="3">
    <source>
        <dbReference type="EMBL" id="MBB6672061.1"/>
    </source>
</evidence>
<dbReference type="InterPro" id="IPR013154">
    <property type="entry name" value="ADH-like_N"/>
</dbReference>
<keyword evidence="4" id="KW-1185">Reference proteome</keyword>
<dbReference type="Pfam" id="PF13602">
    <property type="entry name" value="ADH_zinc_N_2"/>
    <property type="match status" value="1"/>
</dbReference>
<dbReference type="InterPro" id="IPR011032">
    <property type="entry name" value="GroES-like_sf"/>
</dbReference>
<dbReference type="GO" id="GO:0016491">
    <property type="term" value="F:oxidoreductase activity"/>
    <property type="evidence" value="ECO:0007669"/>
    <property type="project" value="InterPro"/>
</dbReference>
<reference evidence="3 4" key="1">
    <citation type="submission" date="2020-08" db="EMBL/GenBank/DDBJ databases">
        <title>Cohnella phylogeny.</title>
        <authorList>
            <person name="Dunlap C."/>
        </authorList>
    </citation>
    <scope>NUCLEOTIDE SEQUENCE [LARGE SCALE GENOMIC DNA]</scope>
    <source>
        <strain evidence="3 4">DSM 28246</strain>
    </source>
</reference>
<sequence length="304" mass="31497">MRAMAAVSFGSPEVLTLIELPDPQAGPGEVRVRVMAAGVMPFDCGIRRGEPPASLKPRLPVVPGNEFAGVIDQVGDGVTDFAAGDEVLGFTMLNGYAEYVTVGADQIVRKPPGMPWAVAGGFSGNTQGAHMALRALDVGAGDTVLIHGAAGGLGTAAIQVALAWGAKTVIGTASEPNHDYLRSLGAIPVRYGDGLAERVREIAPDGVDAVLDAAGPEALQASVALVKDLNQIRTMVSFELAQALGVPSLSGTRTAERLRGLVDLYALGKLKIHLRQVLPLHRAADAHRMVESGHGRGKIVLSVG</sequence>
<dbReference type="CDD" id="cd05289">
    <property type="entry name" value="MDR_like_2"/>
    <property type="match status" value="1"/>
</dbReference>
<dbReference type="PANTHER" id="PTHR44154">
    <property type="entry name" value="QUINONE OXIDOREDUCTASE"/>
    <property type="match status" value="1"/>
</dbReference>
<proteinExistence type="predicted"/>
<feature type="domain" description="Enoyl reductase (ER)" evidence="2">
    <location>
        <begin position="10"/>
        <end position="301"/>
    </location>
</feature>
<gene>
    <name evidence="3" type="ORF">H7C19_15385</name>
</gene>
<dbReference type="RefSeq" id="WP_185143529.1">
    <property type="nucleotide sequence ID" value="NZ_JACJVP010000024.1"/>
</dbReference>
<dbReference type="AlphaFoldDB" id="A0A7X0RT86"/>
<name>A0A7X0RT86_9BACL</name>
<dbReference type="InterPro" id="IPR020843">
    <property type="entry name" value="ER"/>
</dbReference>
<dbReference type="Proteomes" id="UP000547209">
    <property type="component" value="Unassembled WGS sequence"/>
</dbReference>
<dbReference type="InterPro" id="IPR051603">
    <property type="entry name" value="Zinc-ADH_QOR/CCCR"/>
</dbReference>
<dbReference type="SMART" id="SM00829">
    <property type="entry name" value="PKS_ER"/>
    <property type="match status" value="1"/>
</dbReference>